<reference evidence="1" key="1">
    <citation type="submission" date="2022-04" db="EMBL/GenBank/DDBJ databases">
        <title>Genome of the entomopathogenic fungus Entomophthora muscae.</title>
        <authorList>
            <person name="Elya C."/>
            <person name="Lovett B.R."/>
            <person name="Lee E."/>
            <person name="Macias A.M."/>
            <person name="Hajek A.E."/>
            <person name="De Bivort B.L."/>
            <person name="Kasson M.T."/>
            <person name="De Fine Licht H.H."/>
            <person name="Stajich J.E."/>
        </authorList>
    </citation>
    <scope>NUCLEOTIDE SEQUENCE</scope>
    <source>
        <strain evidence="1">Berkeley</strain>
    </source>
</reference>
<accession>A0ACC2TBB1</accession>
<organism evidence="1 2">
    <name type="scientific">Entomophthora muscae</name>
    <dbReference type="NCBI Taxonomy" id="34485"/>
    <lineage>
        <taxon>Eukaryota</taxon>
        <taxon>Fungi</taxon>
        <taxon>Fungi incertae sedis</taxon>
        <taxon>Zoopagomycota</taxon>
        <taxon>Entomophthoromycotina</taxon>
        <taxon>Entomophthoromycetes</taxon>
        <taxon>Entomophthorales</taxon>
        <taxon>Entomophthoraceae</taxon>
        <taxon>Entomophthora</taxon>
    </lineage>
</organism>
<keyword evidence="2" id="KW-1185">Reference proteome</keyword>
<name>A0ACC2TBB1_9FUNG</name>
<sequence>MSLKIIALVVSLVWGLEQGTSPQIPKSPVVDQAISFLRASQDPKQNIDLATLPNIILPNALKSPAPTSELPAGPQASMQTAQKNAAQMMTQQLSRMLYNLSLLIVFSLWNPSHSCHSYFFSWCSQHFPR</sequence>
<dbReference type="Proteomes" id="UP001165960">
    <property type="component" value="Unassembled WGS sequence"/>
</dbReference>
<proteinExistence type="predicted"/>
<evidence type="ECO:0000313" key="2">
    <source>
        <dbReference type="Proteomes" id="UP001165960"/>
    </source>
</evidence>
<comment type="caution">
    <text evidence="1">The sequence shown here is derived from an EMBL/GenBank/DDBJ whole genome shotgun (WGS) entry which is preliminary data.</text>
</comment>
<evidence type="ECO:0000313" key="1">
    <source>
        <dbReference type="EMBL" id="KAJ9071978.1"/>
    </source>
</evidence>
<dbReference type="EMBL" id="QTSX02003074">
    <property type="protein sequence ID" value="KAJ9071978.1"/>
    <property type="molecule type" value="Genomic_DNA"/>
</dbReference>
<gene>
    <name evidence="1" type="ORF">DSO57_1031904</name>
</gene>
<protein>
    <submittedName>
        <fullName evidence="1">Uncharacterized protein</fullName>
    </submittedName>
</protein>